<evidence type="ECO:0000259" key="15">
    <source>
        <dbReference type="PROSITE" id="PS50836"/>
    </source>
</evidence>
<evidence type="ECO:0000256" key="3">
    <source>
        <dbReference type="ARBA" id="ARBA00022617"/>
    </source>
</evidence>
<feature type="domain" description="DOMON" evidence="15">
    <location>
        <begin position="49"/>
        <end position="167"/>
    </location>
</feature>
<name>A0A2P2IPQ5_RHIMU</name>
<proteinExistence type="predicted"/>
<protein>
    <recommendedName>
        <fullName evidence="11">Cytochrome b561 and DOMON domain-containing protein</fullName>
    </recommendedName>
</protein>
<evidence type="ECO:0000256" key="9">
    <source>
        <dbReference type="ARBA" id="ARBA00023136"/>
    </source>
</evidence>
<dbReference type="EMBL" id="GGEC01002723">
    <property type="protein sequence ID" value="MBW83206.1"/>
    <property type="molecule type" value="Transcribed_RNA"/>
</dbReference>
<sequence length="399" mass="43906">MAALGYLSAMVLGFCLWFSLISPAHSQRCTSQKFTNNNLYAHCLDLPALNSFLHFTYDSMNSTLSIAFIASPSKAEGWISWALNPTVEKMAGSQALVAYKNPTGEVIVKTYNISGYTPDKVVQSKLDFDVWDTVGEEDSGKMRIFAKIKVPSNLAAKGTINHVWQVGPSVKANGGLTPHEVSGPNLMSVGNLDFKSGQSGGAAGGHDSRTQKKNIHGILNAVSWGFLFPLGIIIARYLRTFQSADPAWFYLHVSCQVSAYVIGVAGWGTGMKLGSGSSMQFSGHRNIGITLFAIATLQILALFLRPNKDHKYRFYWNIYHHSIGYTILVLGIINVFKGLDMLQPAQKWRLTYVVLLVALGAIAAFLEIITWIVVLRRRSSKSSKPYDGYDGHRRQPFSA</sequence>
<dbReference type="AlphaFoldDB" id="A0A2P2IPQ5"/>
<dbReference type="PIRSF" id="PIRSF037471">
    <property type="entry name" value="UCP037471"/>
    <property type="match status" value="1"/>
</dbReference>
<dbReference type="PROSITE" id="PS50836">
    <property type="entry name" value="DOMON"/>
    <property type="match status" value="1"/>
</dbReference>
<keyword evidence="7 11" id="KW-0249">Electron transport</keyword>
<dbReference type="FunFam" id="1.20.120.1770:FF:000007">
    <property type="entry name" value="Cytochrome b561 and DOMON domain-containing protein"/>
    <property type="match status" value="1"/>
</dbReference>
<evidence type="ECO:0000256" key="10">
    <source>
        <dbReference type="ARBA" id="ARBA00053871"/>
    </source>
</evidence>
<comment type="subcellular location">
    <subcellularLocation>
        <location evidence="1">Membrane</location>
        <topology evidence="1">Multi-pass membrane protein</topology>
    </subcellularLocation>
</comment>
<evidence type="ECO:0000256" key="11">
    <source>
        <dbReference type="PIRNR" id="PIRNR037471"/>
    </source>
</evidence>
<evidence type="ECO:0000256" key="13">
    <source>
        <dbReference type="SAM" id="Phobius"/>
    </source>
</evidence>
<feature type="binding site" description="axial binding residue" evidence="12">
    <location>
        <position position="320"/>
    </location>
    <ligand>
        <name>heme b</name>
        <dbReference type="ChEBI" id="CHEBI:60344"/>
        <label>1</label>
    </ligand>
    <ligandPart>
        <name>Fe</name>
        <dbReference type="ChEBI" id="CHEBI:18248"/>
    </ligandPart>
</feature>
<feature type="binding site" description="axial binding residue" evidence="12">
    <location>
        <position position="284"/>
    </location>
    <ligand>
        <name>heme b</name>
        <dbReference type="ChEBI" id="CHEBI:60344"/>
        <label>1</label>
    </ligand>
    <ligandPart>
        <name>Fe</name>
        <dbReference type="ChEBI" id="CHEBI:18248"/>
    </ligandPart>
</feature>
<organism evidence="17">
    <name type="scientific">Rhizophora mucronata</name>
    <name type="common">Asiatic mangrove</name>
    <dbReference type="NCBI Taxonomy" id="61149"/>
    <lineage>
        <taxon>Eukaryota</taxon>
        <taxon>Viridiplantae</taxon>
        <taxon>Streptophyta</taxon>
        <taxon>Embryophyta</taxon>
        <taxon>Tracheophyta</taxon>
        <taxon>Spermatophyta</taxon>
        <taxon>Magnoliopsida</taxon>
        <taxon>eudicotyledons</taxon>
        <taxon>Gunneridae</taxon>
        <taxon>Pentapetalae</taxon>
        <taxon>rosids</taxon>
        <taxon>fabids</taxon>
        <taxon>Malpighiales</taxon>
        <taxon>Rhizophoraceae</taxon>
        <taxon>Rhizophora</taxon>
    </lineage>
</organism>
<dbReference type="SMART" id="SM00665">
    <property type="entry name" value="B561"/>
    <property type="match status" value="1"/>
</dbReference>
<evidence type="ECO:0000256" key="8">
    <source>
        <dbReference type="ARBA" id="ARBA00022989"/>
    </source>
</evidence>
<dbReference type="CDD" id="cd08760">
    <property type="entry name" value="Cyt_b561_FRRS1_like"/>
    <property type="match status" value="1"/>
</dbReference>
<dbReference type="InterPro" id="IPR006593">
    <property type="entry name" value="Cyt_b561/ferric_Rdtase_TM"/>
</dbReference>
<evidence type="ECO:0000313" key="17">
    <source>
        <dbReference type="EMBL" id="MBW83206.1"/>
    </source>
</evidence>
<comment type="cofactor">
    <cofactor evidence="11">
        <name>heme b</name>
        <dbReference type="ChEBI" id="CHEBI:60344"/>
    </cofactor>
    <text evidence="11">Binds 2 heme b groups non-covalently.</text>
</comment>
<dbReference type="GO" id="GO:0046872">
    <property type="term" value="F:metal ion binding"/>
    <property type="evidence" value="ECO:0007669"/>
    <property type="project" value="UniProtKB-KW"/>
</dbReference>
<evidence type="ECO:0000256" key="1">
    <source>
        <dbReference type="ARBA" id="ARBA00004141"/>
    </source>
</evidence>
<dbReference type="Pfam" id="PF04526">
    <property type="entry name" value="DUF568"/>
    <property type="match status" value="1"/>
</dbReference>
<dbReference type="InterPro" id="IPR005018">
    <property type="entry name" value="DOMON_domain"/>
</dbReference>
<evidence type="ECO:0000256" key="12">
    <source>
        <dbReference type="PIRSR" id="PIRSR037471-1"/>
    </source>
</evidence>
<feature type="domain" description="Cytochrome b561" evidence="16">
    <location>
        <begin position="175"/>
        <end position="375"/>
    </location>
</feature>
<keyword evidence="2 11" id="KW-0813">Transport</keyword>
<feature type="transmembrane region" description="Helical" evidence="13">
    <location>
        <begin position="348"/>
        <end position="374"/>
    </location>
</feature>
<comment type="function">
    <text evidence="10">May act as a catecholamine-responsive trans-membrane electron transporter.</text>
</comment>
<dbReference type="Pfam" id="PF03188">
    <property type="entry name" value="Cytochrom_B561"/>
    <property type="match status" value="1"/>
</dbReference>
<dbReference type="CDD" id="cd09629">
    <property type="entry name" value="DOMON_CIL1_like"/>
    <property type="match status" value="1"/>
</dbReference>
<feature type="binding site" description="axial binding residue" evidence="12">
    <location>
        <position position="252"/>
    </location>
    <ligand>
        <name>heme b</name>
        <dbReference type="ChEBI" id="CHEBI:60344"/>
        <label>1</label>
    </ligand>
    <ligandPart>
        <name>Fe</name>
        <dbReference type="ChEBI" id="CHEBI:18248"/>
    </ligandPart>
</feature>
<feature type="binding site" description="axial binding residue" evidence="12">
    <location>
        <position position="216"/>
    </location>
    <ligand>
        <name>heme b</name>
        <dbReference type="ChEBI" id="CHEBI:60344"/>
        <label>1</label>
    </ligand>
    <ligandPart>
        <name>Fe</name>
        <dbReference type="ChEBI" id="CHEBI:18248"/>
    </ligandPart>
</feature>
<feature type="signal peptide" evidence="14">
    <location>
        <begin position="1"/>
        <end position="26"/>
    </location>
</feature>
<feature type="transmembrane region" description="Helical" evidence="13">
    <location>
        <begin position="247"/>
        <end position="267"/>
    </location>
</feature>
<keyword evidence="3" id="KW-0349">Heme</keyword>
<dbReference type="GO" id="GO:0016020">
    <property type="term" value="C:membrane"/>
    <property type="evidence" value="ECO:0007669"/>
    <property type="project" value="UniProtKB-SubCell"/>
</dbReference>
<evidence type="ECO:0000256" key="14">
    <source>
        <dbReference type="SAM" id="SignalP"/>
    </source>
</evidence>
<keyword evidence="6 14" id="KW-0732">Signal</keyword>
<keyword evidence="8 13" id="KW-1133">Transmembrane helix</keyword>
<dbReference type="InterPro" id="IPR017214">
    <property type="entry name" value="UCP037471"/>
</dbReference>
<accession>A0A2P2IPQ5</accession>
<feature type="transmembrane region" description="Helical" evidence="13">
    <location>
        <begin position="316"/>
        <end position="336"/>
    </location>
</feature>
<keyword evidence="12" id="KW-0408">Iron</keyword>
<feature type="transmembrane region" description="Helical" evidence="13">
    <location>
        <begin position="287"/>
        <end position="304"/>
    </location>
</feature>
<dbReference type="Gene3D" id="1.20.120.1770">
    <property type="match status" value="1"/>
</dbReference>
<dbReference type="PANTHER" id="PTHR23130">
    <property type="entry name" value="CYTOCHROME B561 AND DOMON DOMAIN-CONTAINING PROTEIN"/>
    <property type="match status" value="1"/>
</dbReference>
<dbReference type="PROSITE" id="PS50939">
    <property type="entry name" value="CYTOCHROME_B561"/>
    <property type="match status" value="1"/>
</dbReference>
<keyword evidence="9 11" id="KW-0472">Membrane</keyword>
<keyword evidence="5 12" id="KW-0479">Metal-binding</keyword>
<evidence type="ECO:0000256" key="5">
    <source>
        <dbReference type="ARBA" id="ARBA00022723"/>
    </source>
</evidence>
<evidence type="ECO:0000256" key="7">
    <source>
        <dbReference type="ARBA" id="ARBA00022982"/>
    </source>
</evidence>
<dbReference type="InterPro" id="IPR045265">
    <property type="entry name" value="AIR12_DOMON"/>
</dbReference>
<evidence type="ECO:0000256" key="4">
    <source>
        <dbReference type="ARBA" id="ARBA00022692"/>
    </source>
</evidence>
<reference evidence="17" key="1">
    <citation type="submission" date="2018-02" db="EMBL/GenBank/DDBJ databases">
        <title>Rhizophora mucronata_Transcriptome.</title>
        <authorList>
            <person name="Meera S.P."/>
            <person name="Sreeshan A."/>
            <person name="Augustine A."/>
        </authorList>
    </citation>
    <scope>NUCLEOTIDE SEQUENCE</scope>
    <source>
        <tissue evidence="17">Leaf</tissue>
    </source>
</reference>
<feature type="chain" id="PRO_5015188591" description="Cytochrome b561 and DOMON domain-containing protein" evidence="14">
    <location>
        <begin position="27"/>
        <end position="399"/>
    </location>
</feature>
<evidence type="ECO:0000256" key="2">
    <source>
        <dbReference type="ARBA" id="ARBA00022448"/>
    </source>
</evidence>
<keyword evidence="4 13" id="KW-0812">Transmembrane</keyword>
<evidence type="ECO:0000259" key="16">
    <source>
        <dbReference type="PROSITE" id="PS50939"/>
    </source>
</evidence>
<dbReference type="PANTHER" id="PTHR23130:SF195">
    <property type="entry name" value="CYTOCHROME B561 AND DOMON DOMAIN-CONTAINING PROTEIN"/>
    <property type="match status" value="1"/>
</dbReference>
<feature type="transmembrane region" description="Helical" evidence="13">
    <location>
        <begin position="217"/>
        <end position="235"/>
    </location>
</feature>
<evidence type="ECO:0000256" key="6">
    <source>
        <dbReference type="ARBA" id="ARBA00022729"/>
    </source>
</evidence>